<dbReference type="InterPro" id="IPR023753">
    <property type="entry name" value="FAD/NAD-binding_dom"/>
</dbReference>
<evidence type="ECO:0000256" key="2">
    <source>
        <dbReference type="ARBA" id="ARBA00022827"/>
    </source>
</evidence>
<feature type="domain" description="FAD/NAD(P)-binding" evidence="3">
    <location>
        <begin position="52"/>
        <end position="163"/>
    </location>
</feature>
<comment type="caution">
    <text evidence="6">The sequence shown here is derived from an EMBL/GenBank/DDBJ whole genome shotgun (WGS) entry which is preliminary data.</text>
</comment>
<protein>
    <submittedName>
        <fullName evidence="6">FAD-dependent oxidoreductase</fullName>
    </submittedName>
</protein>
<dbReference type="Proteomes" id="UP000321638">
    <property type="component" value="Unassembled WGS sequence"/>
</dbReference>
<proteinExistence type="predicted"/>
<dbReference type="InterPro" id="IPR052541">
    <property type="entry name" value="SQRD"/>
</dbReference>
<reference evidence="6 7" key="1">
    <citation type="submission" date="2019-06" db="EMBL/GenBank/DDBJ databases">
        <title>New taxonomy in bacterial strain CC-CFT640, isolated from vineyard.</title>
        <authorList>
            <person name="Lin S.-Y."/>
            <person name="Tsai C.-F."/>
            <person name="Young C.-C."/>
        </authorList>
    </citation>
    <scope>NUCLEOTIDE SEQUENCE [LARGE SCALE GENOMIC DNA]</scope>
    <source>
        <strain evidence="6 7">CC-CFT640</strain>
    </source>
</reference>
<evidence type="ECO:0000259" key="4">
    <source>
        <dbReference type="Pfam" id="PF09242"/>
    </source>
</evidence>
<dbReference type="PANTHER" id="PTHR43755:SF1">
    <property type="entry name" value="FAD-DEPENDENT PYRIDINE NUCLEOTIDE-DISULPHIDE OXIDOREDUCTASE"/>
    <property type="match status" value="1"/>
</dbReference>
<sequence length="439" mass="46303">MAPPVPSLGGASTVEARRHAALDHGLLLKAFATGSAPLIGAPQVLALRPIPIVVVGGGFAGASCARELQRHGGRLAITLVEPQSRFTAFPFANAVVAGLRDLELQQFGYEALARDGITVVRRRAVAIDAQARRVTLDDGSTLAYARLVLAPGIDLRFDALPGYDRAAAQVMPHAWKGGRQILALRSQLEAMEDGGIVVMSVPADPFRCPPGPYERASLIAHFLKTRKPRSKLVVLDAKDTFSNQHLFQAAWKALYPRHLEWVSLAGGGKVVEVDAVGSILRTERGSHRGSVINVIPPQLAGAIAHAAGIVDRTGWCPIDPVSFESSLQSGIHVIGDAAIAGAMPKSAFAAHAQANVCAGAVASLVRGLAPVDHRLTNTSYSLVAPDYGISVAGIYRPANGALTEVTGRTSAAEVPPASRQDEARHAEAWFQTLTRVVFG</sequence>
<feature type="domain" description="Flavocytochrome c sulphide dehydrogenase flavin-binding" evidence="4">
    <location>
        <begin position="373"/>
        <end position="435"/>
    </location>
</feature>
<organism evidence="6 7">
    <name type="scientific">Vineibacter terrae</name>
    <dbReference type="NCBI Taxonomy" id="2586908"/>
    <lineage>
        <taxon>Bacteria</taxon>
        <taxon>Pseudomonadati</taxon>
        <taxon>Pseudomonadota</taxon>
        <taxon>Alphaproteobacteria</taxon>
        <taxon>Hyphomicrobiales</taxon>
        <taxon>Vineibacter</taxon>
    </lineage>
</organism>
<keyword evidence="1" id="KW-0285">Flavoprotein</keyword>
<dbReference type="Pfam" id="PF07992">
    <property type="entry name" value="Pyr_redox_2"/>
    <property type="match status" value="1"/>
</dbReference>
<keyword evidence="2" id="KW-0274">FAD</keyword>
<dbReference type="GO" id="GO:0016491">
    <property type="term" value="F:oxidoreductase activity"/>
    <property type="evidence" value="ECO:0007669"/>
    <property type="project" value="InterPro"/>
</dbReference>
<dbReference type="Pfam" id="PF09242">
    <property type="entry name" value="FCSD-flav_bind"/>
    <property type="match status" value="1"/>
</dbReference>
<dbReference type="Gene3D" id="3.50.50.60">
    <property type="entry name" value="FAD/NAD(P)-binding domain"/>
    <property type="match status" value="2"/>
</dbReference>
<dbReference type="InterPro" id="IPR015323">
    <property type="entry name" value="FlavoCytC_S_DH_flav-bd"/>
</dbReference>
<dbReference type="EMBL" id="VDUZ01000021">
    <property type="protein sequence ID" value="TXL74024.1"/>
    <property type="molecule type" value="Genomic_DNA"/>
</dbReference>
<keyword evidence="7" id="KW-1185">Reference proteome</keyword>
<dbReference type="FunFam" id="3.50.50.60:FF:000234">
    <property type="entry name" value="Flavocytochrome C sulfide dehydrogenase"/>
    <property type="match status" value="1"/>
</dbReference>
<evidence type="ECO:0000259" key="5">
    <source>
        <dbReference type="Pfam" id="PF21706"/>
    </source>
</evidence>
<dbReference type="InterPro" id="IPR036188">
    <property type="entry name" value="FAD/NAD-bd_sf"/>
</dbReference>
<evidence type="ECO:0000313" key="7">
    <source>
        <dbReference type="Proteomes" id="UP000321638"/>
    </source>
</evidence>
<name>A0A5C8PJM3_9HYPH</name>
<feature type="domain" description="Sulfide dehydrogenase [flavocytochrome c] flavoprotein chain central" evidence="5">
    <location>
        <begin position="183"/>
        <end position="296"/>
    </location>
</feature>
<gene>
    <name evidence="6" type="ORF">FHP25_18585</name>
</gene>
<dbReference type="GO" id="GO:0050660">
    <property type="term" value="F:flavin adenine dinucleotide binding"/>
    <property type="evidence" value="ECO:0007669"/>
    <property type="project" value="InterPro"/>
</dbReference>
<dbReference type="Gene3D" id="3.90.760.10">
    <property type="entry name" value="Flavocytochrome c sulphide dehydrogenase, flavin-binding domain"/>
    <property type="match status" value="1"/>
</dbReference>
<dbReference type="InterPro" id="IPR037092">
    <property type="entry name" value="FlavoCytC_S_DH_flav-bd_sf"/>
</dbReference>
<dbReference type="OrthoDB" id="9802771at2"/>
<dbReference type="PANTHER" id="PTHR43755">
    <property type="match status" value="1"/>
</dbReference>
<evidence type="ECO:0000259" key="3">
    <source>
        <dbReference type="Pfam" id="PF07992"/>
    </source>
</evidence>
<dbReference type="AlphaFoldDB" id="A0A5C8PJM3"/>
<dbReference type="SUPFAM" id="SSF55424">
    <property type="entry name" value="FAD/NAD-linked reductases, dimerisation (C-terminal) domain"/>
    <property type="match status" value="1"/>
</dbReference>
<evidence type="ECO:0000313" key="6">
    <source>
        <dbReference type="EMBL" id="TXL74024.1"/>
    </source>
</evidence>
<evidence type="ECO:0000256" key="1">
    <source>
        <dbReference type="ARBA" id="ARBA00022630"/>
    </source>
</evidence>
<dbReference type="InterPro" id="IPR049386">
    <property type="entry name" value="FCSD_central"/>
</dbReference>
<dbReference type="InterPro" id="IPR016156">
    <property type="entry name" value="FAD/NAD-linked_Rdtase_dimer_sf"/>
</dbReference>
<accession>A0A5C8PJM3</accession>
<dbReference type="SUPFAM" id="SSF51905">
    <property type="entry name" value="FAD/NAD(P)-binding domain"/>
    <property type="match status" value="2"/>
</dbReference>
<dbReference type="Pfam" id="PF21706">
    <property type="entry name" value="FCSD_central"/>
    <property type="match status" value="1"/>
</dbReference>